<comment type="subcellular location">
    <subcellularLocation>
        <location evidence="1 8">Cell outer membrane</location>
        <topology evidence="1 8">Multi-pass membrane protein</topology>
    </subcellularLocation>
</comment>
<keyword evidence="2 8" id="KW-0813">Transport</keyword>
<evidence type="ECO:0000256" key="7">
    <source>
        <dbReference type="ARBA" id="ARBA00023237"/>
    </source>
</evidence>
<evidence type="ECO:0000256" key="2">
    <source>
        <dbReference type="ARBA" id="ARBA00022448"/>
    </source>
</evidence>
<dbReference type="InterPro" id="IPR039426">
    <property type="entry name" value="TonB-dep_rcpt-like"/>
</dbReference>
<dbReference type="NCBIfam" id="TIGR04056">
    <property type="entry name" value="OMP_RagA_SusC"/>
    <property type="match status" value="1"/>
</dbReference>
<feature type="domain" description="TonB-dependent receptor-like beta-barrel" evidence="11">
    <location>
        <begin position="408"/>
        <end position="972"/>
    </location>
</feature>
<feature type="domain" description="TonB-dependent receptor plug" evidence="12">
    <location>
        <begin position="126"/>
        <end position="241"/>
    </location>
</feature>
<organism evidence="13 14">
    <name type="scientific">Hymenobacter psychrophilus</name>
    <dbReference type="NCBI Taxonomy" id="651662"/>
    <lineage>
        <taxon>Bacteria</taxon>
        <taxon>Pseudomonadati</taxon>
        <taxon>Bacteroidota</taxon>
        <taxon>Cytophagia</taxon>
        <taxon>Cytophagales</taxon>
        <taxon>Hymenobacteraceae</taxon>
        <taxon>Hymenobacter</taxon>
    </lineage>
</organism>
<reference evidence="14" key="1">
    <citation type="submission" date="2016-10" db="EMBL/GenBank/DDBJ databases">
        <authorList>
            <person name="Varghese N."/>
            <person name="Submissions S."/>
        </authorList>
    </citation>
    <scope>NUCLEOTIDE SEQUENCE [LARGE SCALE GENOMIC DNA]</scope>
    <source>
        <strain evidence="14">CGMCC 1.8975</strain>
    </source>
</reference>
<dbReference type="Pfam" id="PF00593">
    <property type="entry name" value="TonB_dep_Rec_b-barrel"/>
    <property type="match status" value="1"/>
</dbReference>
<dbReference type="STRING" id="651662.SAMN04488069_101303"/>
<dbReference type="RefSeq" id="WP_092737143.1">
    <property type="nucleotide sequence ID" value="NZ_FNOV01000001.1"/>
</dbReference>
<evidence type="ECO:0000256" key="9">
    <source>
        <dbReference type="RuleBase" id="RU003357"/>
    </source>
</evidence>
<dbReference type="InterPro" id="IPR037066">
    <property type="entry name" value="Plug_dom_sf"/>
</dbReference>
<evidence type="ECO:0000313" key="13">
    <source>
        <dbReference type="EMBL" id="SDX41644.1"/>
    </source>
</evidence>
<evidence type="ECO:0000256" key="4">
    <source>
        <dbReference type="ARBA" id="ARBA00022692"/>
    </source>
</evidence>
<dbReference type="InterPro" id="IPR000531">
    <property type="entry name" value="Beta-barrel_TonB"/>
</dbReference>
<dbReference type="Gene3D" id="2.170.130.10">
    <property type="entry name" value="TonB-dependent receptor, plug domain"/>
    <property type="match status" value="1"/>
</dbReference>
<dbReference type="Pfam" id="PF13715">
    <property type="entry name" value="CarbopepD_reg_2"/>
    <property type="match status" value="1"/>
</dbReference>
<dbReference type="Proteomes" id="UP000199249">
    <property type="component" value="Unassembled WGS sequence"/>
</dbReference>
<evidence type="ECO:0000313" key="14">
    <source>
        <dbReference type="Proteomes" id="UP000199249"/>
    </source>
</evidence>
<evidence type="ECO:0000259" key="12">
    <source>
        <dbReference type="Pfam" id="PF07715"/>
    </source>
</evidence>
<sequence length="1015" mass="109421">MKNPYLAKMVLPLLCAGAGISSVHAQGIGTVSGRVVDEKGEGLPGVTVLIEGSSVGGSTNGDGTYLIQNAPTGSQTLVISFIGYSTQRQTISVVAGQNTTVRALTLSENTTLLNEAVVVGYGVQRRQDLTGAVSQISEKEFVKGQVTNPEQLIQGKVAGLQVTTSGGAPGAGSTIRIRGGSSLTASNDPLIVIDGVPVDNRGLSGAANPLSLINPNDIESISVLKDASSTAIYGSRASNGVIIVTTKKGVQGQELRVNVSSQNSVSQAKKYVDVLSGDEFRKVVLAQGNAQQIALLGQDQTVNTDWQREIYRTALTTDNNVSLTGAVGAVPFRVSGGYLDQEGLLLKNDLKRYTGSVGLSPVLLDGNLRVNVNVKGSWVDNNFSNQGAVGAAVFANPTLPIYAPGNPYGGFNEVLKDGNLNTLATRNPLGLINQRRDRSTVKRSIGNIQLDYALPFLTGLRANLNLGYDVQQGRGSVLVPSTAASDFNRVAIAGVAAGQGGLNNFSGQDKNNRLLEFYLNYNKEVGPGRLDLLAGHSYQRFADKNYVFADRLANEAVYAAAPTLFSGLDYRDPKYVLLSFYGRANYNLSDKYLLTATMRADGSSRFREGQQWGYFPSAAAAWRLKGEDFLLNSTAVSELKLRLGYGQTGQQDIGDIYPYLARYTFSESTSQYQFGDEFSNTLRAAPYDRNIKWETSTTYNAGIDYGFLDNRFNGTFDVYYRKTDDLLNNVFVPALSNLSNKLTTNVGSLESRGLEAALNVDVVRGTQFNWTVNANANLYKLEITKLTNATDPSYLGDNVGGIEGGNNGTIQINSVGYQPNAFYVYQQVYGADGKPLEGVYVDRNGNGTIDSDDRYQYQSPAPKAILGFGSNFSYGKASLAFTMRANLGNYVYNNVRAQAAFPQAGSDGVLNNLNREFLTSGFVTNTTERLQSDYYVENASFMRLENLTAGYDFGNIYKDKANLRVSLAVQNLFVTTNYKGLDPEITTGTGKTALGIDNTIYPRPRTITLGLNLGF</sequence>
<keyword evidence="14" id="KW-1185">Reference proteome</keyword>
<protein>
    <submittedName>
        <fullName evidence="13">Iron complex outermembrane recepter protein</fullName>
    </submittedName>
</protein>
<evidence type="ECO:0000256" key="1">
    <source>
        <dbReference type="ARBA" id="ARBA00004571"/>
    </source>
</evidence>
<dbReference type="OrthoDB" id="9768177at2"/>
<keyword evidence="5 9" id="KW-0798">TonB box</keyword>
<keyword evidence="4 8" id="KW-0812">Transmembrane</keyword>
<dbReference type="SUPFAM" id="SSF49464">
    <property type="entry name" value="Carboxypeptidase regulatory domain-like"/>
    <property type="match status" value="1"/>
</dbReference>
<evidence type="ECO:0000256" key="10">
    <source>
        <dbReference type="SAM" id="SignalP"/>
    </source>
</evidence>
<evidence type="ECO:0000256" key="8">
    <source>
        <dbReference type="PROSITE-ProRule" id="PRU01360"/>
    </source>
</evidence>
<evidence type="ECO:0000256" key="3">
    <source>
        <dbReference type="ARBA" id="ARBA00022452"/>
    </source>
</evidence>
<keyword evidence="6 8" id="KW-0472">Membrane</keyword>
<dbReference type="PROSITE" id="PS52016">
    <property type="entry name" value="TONB_DEPENDENT_REC_3"/>
    <property type="match status" value="1"/>
</dbReference>
<evidence type="ECO:0000256" key="6">
    <source>
        <dbReference type="ARBA" id="ARBA00023136"/>
    </source>
</evidence>
<feature type="signal peptide" evidence="10">
    <location>
        <begin position="1"/>
        <end position="25"/>
    </location>
</feature>
<dbReference type="Gene3D" id="2.40.170.20">
    <property type="entry name" value="TonB-dependent receptor, beta-barrel domain"/>
    <property type="match status" value="1"/>
</dbReference>
<dbReference type="SUPFAM" id="SSF56935">
    <property type="entry name" value="Porins"/>
    <property type="match status" value="1"/>
</dbReference>
<accession>A0A1H3BJY3</accession>
<dbReference type="AlphaFoldDB" id="A0A1H3BJY3"/>
<dbReference type="InterPro" id="IPR023996">
    <property type="entry name" value="TonB-dep_OMP_SusC/RagA"/>
</dbReference>
<dbReference type="NCBIfam" id="TIGR04057">
    <property type="entry name" value="SusC_RagA_signa"/>
    <property type="match status" value="1"/>
</dbReference>
<dbReference type="Pfam" id="PF07715">
    <property type="entry name" value="Plug"/>
    <property type="match status" value="1"/>
</dbReference>
<proteinExistence type="inferred from homology"/>
<keyword evidence="7 8" id="KW-0998">Cell outer membrane</keyword>
<dbReference type="InterPro" id="IPR008969">
    <property type="entry name" value="CarboxyPept-like_regulatory"/>
</dbReference>
<evidence type="ECO:0000259" key="11">
    <source>
        <dbReference type="Pfam" id="PF00593"/>
    </source>
</evidence>
<dbReference type="Gene3D" id="2.60.40.1120">
    <property type="entry name" value="Carboxypeptidase-like, regulatory domain"/>
    <property type="match status" value="1"/>
</dbReference>
<dbReference type="InterPro" id="IPR012910">
    <property type="entry name" value="Plug_dom"/>
</dbReference>
<dbReference type="InterPro" id="IPR023997">
    <property type="entry name" value="TonB-dep_OMP_SusC/RagA_CS"/>
</dbReference>
<dbReference type="EMBL" id="FNOV01000001">
    <property type="protein sequence ID" value="SDX41644.1"/>
    <property type="molecule type" value="Genomic_DNA"/>
</dbReference>
<name>A0A1H3BJY3_9BACT</name>
<comment type="similarity">
    <text evidence="8 9">Belongs to the TonB-dependent receptor family.</text>
</comment>
<feature type="chain" id="PRO_5011479045" evidence="10">
    <location>
        <begin position="26"/>
        <end position="1015"/>
    </location>
</feature>
<dbReference type="GO" id="GO:0009279">
    <property type="term" value="C:cell outer membrane"/>
    <property type="evidence" value="ECO:0007669"/>
    <property type="project" value="UniProtKB-SubCell"/>
</dbReference>
<dbReference type="InterPro" id="IPR036942">
    <property type="entry name" value="Beta-barrel_TonB_sf"/>
</dbReference>
<gene>
    <name evidence="13" type="ORF">SAMN04488069_101303</name>
</gene>
<evidence type="ECO:0000256" key="5">
    <source>
        <dbReference type="ARBA" id="ARBA00023077"/>
    </source>
</evidence>
<dbReference type="FunFam" id="2.170.130.10:FF:000008">
    <property type="entry name" value="SusC/RagA family TonB-linked outer membrane protein"/>
    <property type="match status" value="1"/>
</dbReference>
<keyword evidence="3 8" id="KW-1134">Transmembrane beta strand</keyword>
<keyword evidence="10" id="KW-0732">Signal</keyword>